<keyword evidence="3" id="KW-1003">Cell membrane</keyword>
<dbReference type="InterPro" id="IPR000515">
    <property type="entry name" value="MetI-like"/>
</dbReference>
<evidence type="ECO:0000256" key="6">
    <source>
        <dbReference type="ARBA" id="ARBA00023136"/>
    </source>
</evidence>
<name>A0A1C3P991_9ACTN</name>
<evidence type="ECO:0000256" key="2">
    <source>
        <dbReference type="ARBA" id="ARBA00022448"/>
    </source>
</evidence>
<keyword evidence="5 7" id="KW-1133">Transmembrane helix</keyword>
<evidence type="ECO:0000256" key="7">
    <source>
        <dbReference type="RuleBase" id="RU363032"/>
    </source>
</evidence>
<feature type="transmembrane region" description="Helical" evidence="7">
    <location>
        <begin position="215"/>
        <end position="234"/>
    </location>
</feature>
<proteinExistence type="inferred from homology"/>
<feature type="transmembrane region" description="Helical" evidence="7">
    <location>
        <begin position="21"/>
        <end position="50"/>
    </location>
</feature>
<evidence type="ECO:0000313" key="9">
    <source>
        <dbReference type="EMBL" id="SBW26366.1"/>
    </source>
</evidence>
<comment type="similarity">
    <text evidence="7">Belongs to the binding-protein-dependent transport system permease family.</text>
</comment>
<feature type="transmembrane region" description="Helical" evidence="7">
    <location>
        <begin position="166"/>
        <end position="194"/>
    </location>
</feature>
<keyword evidence="10" id="KW-1185">Reference proteome</keyword>
<dbReference type="PROSITE" id="PS50928">
    <property type="entry name" value="ABC_TM1"/>
    <property type="match status" value="1"/>
</dbReference>
<feature type="domain" description="ABC transmembrane type-1" evidence="8">
    <location>
        <begin position="81"/>
        <end position="293"/>
    </location>
</feature>
<dbReference type="EMBL" id="FLUV01002045">
    <property type="protein sequence ID" value="SBW26366.1"/>
    <property type="molecule type" value="Genomic_DNA"/>
</dbReference>
<dbReference type="PANTHER" id="PTHR30193">
    <property type="entry name" value="ABC TRANSPORTER PERMEASE PROTEIN"/>
    <property type="match status" value="1"/>
</dbReference>
<organism evidence="9 10">
    <name type="scientific">Candidatus Protofrankia californiensis</name>
    <dbReference type="NCBI Taxonomy" id="1839754"/>
    <lineage>
        <taxon>Bacteria</taxon>
        <taxon>Bacillati</taxon>
        <taxon>Actinomycetota</taxon>
        <taxon>Actinomycetes</taxon>
        <taxon>Frankiales</taxon>
        <taxon>Frankiaceae</taxon>
        <taxon>Protofrankia</taxon>
    </lineage>
</organism>
<sequence length="302" mass="31952">MSAPALAEQQARPRPSRDGRAGLVLTAPALILIGLFVLLPGVLAVVGSLFRIDLGANTTWSWVGAANFADVLSDPNARQALGNTLLYCLLTIVPSLGVGLGLALLAGSLRRGERLLHTLLFLPFTANLVAMAVVFRWIFALRGGFANQVLAVLGIGPVNYLGDERYALATVAAVGVWRGAALTMVLFAAGLTSIPSAVHEAAAADGIRGWSKLRLLTLPLLRPIVLFATVMMILQSVQVFDTINVMTGGGPLGATETALTMTWRLGFTYFELGKAAALSVLLLAVLITLGVLRRRAFLGDRR</sequence>
<dbReference type="Gene3D" id="1.10.3720.10">
    <property type="entry name" value="MetI-like"/>
    <property type="match status" value="1"/>
</dbReference>
<dbReference type="InterPro" id="IPR035906">
    <property type="entry name" value="MetI-like_sf"/>
</dbReference>
<reference evidence="10" key="1">
    <citation type="submission" date="2016-02" db="EMBL/GenBank/DDBJ databases">
        <authorList>
            <person name="Wibberg D."/>
        </authorList>
    </citation>
    <scope>NUCLEOTIDE SEQUENCE [LARGE SCALE GENOMIC DNA]</scope>
</reference>
<comment type="subcellular location">
    <subcellularLocation>
        <location evidence="1 7">Cell membrane</location>
        <topology evidence="1 7">Multi-pass membrane protein</topology>
    </subcellularLocation>
</comment>
<dbReference type="InterPro" id="IPR051393">
    <property type="entry name" value="ABC_transporter_permease"/>
</dbReference>
<evidence type="ECO:0000256" key="3">
    <source>
        <dbReference type="ARBA" id="ARBA00022475"/>
    </source>
</evidence>
<feature type="transmembrane region" description="Helical" evidence="7">
    <location>
        <begin position="272"/>
        <end position="292"/>
    </location>
</feature>
<feature type="transmembrane region" description="Helical" evidence="7">
    <location>
        <begin position="119"/>
        <end position="139"/>
    </location>
</feature>
<evidence type="ECO:0000313" key="10">
    <source>
        <dbReference type="Proteomes" id="UP000199013"/>
    </source>
</evidence>
<evidence type="ECO:0000256" key="4">
    <source>
        <dbReference type="ARBA" id="ARBA00022692"/>
    </source>
</evidence>
<evidence type="ECO:0000259" key="8">
    <source>
        <dbReference type="PROSITE" id="PS50928"/>
    </source>
</evidence>
<keyword evidence="6 7" id="KW-0472">Membrane</keyword>
<protein>
    <submittedName>
        <fullName evidence="9">Putative membrane protein</fullName>
    </submittedName>
</protein>
<dbReference type="GO" id="GO:0005886">
    <property type="term" value="C:plasma membrane"/>
    <property type="evidence" value="ECO:0007669"/>
    <property type="project" value="UniProtKB-SubCell"/>
</dbReference>
<dbReference type="GO" id="GO:0055085">
    <property type="term" value="P:transmembrane transport"/>
    <property type="evidence" value="ECO:0007669"/>
    <property type="project" value="InterPro"/>
</dbReference>
<gene>
    <name evidence="9" type="ORF">FDG2_4868</name>
</gene>
<evidence type="ECO:0000256" key="5">
    <source>
        <dbReference type="ARBA" id="ARBA00022989"/>
    </source>
</evidence>
<keyword evidence="2 7" id="KW-0813">Transport</keyword>
<dbReference type="PANTHER" id="PTHR30193:SF37">
    <property type="entry name" value="INNER MEMBRANE ABC TRANSPORTER PERMEASE PROTEIN YCJO"/>
    <property type="match status" value="1"/>
</dbReference>
<feature type="transmembrane region" description="Helical" evidence="7">
    <location>
        <begin position="84"/>
        <end position="107"/>
    </location>
</feature>
<dbReference type="Proteomes" id="UP000199013">
    <property type="component" value="Unassembled WGS sequence"/>
</dbReference>
<evidence type="ECO:0000256" key="1">
    <source>
        <dbReference type="ARBA" id="ARBA00004651"/>
    </source>
</evidence>
<dbReference type="AlphaFoldDB" id="A0A1C3P991"/>
<dbReference type="Pfam" id="PF00528">
    <property type="entry name" value="BPD_transp_1"/>
    <property type="match status" value="1"/>
</dbReference>
<accession>A0A1C3P991</accession>
<dbReference type="SUPFAM" id="SSF161098">
    <property type="entry name" value="MetI-like"/>
    <property type="match status" value="1"/>
</dbReference>
<keyword evidence="4 7" id="KW-0812">Transmembrane</keyword>